<dbReference type="OrthoDB" id="4135672at2759"/>
<dbReference type="EMBL" id="JAIZPD010000013">
    <property type="protein sequence ID" value="KAH0959236.1"/>
    <property type="molecule type" value="Genomic_DNA"/>
</dbReference>
<dbReference type="AlphaFoldDB" id="A0A9P8SE27"/>
<feature type="region of interest" description="Disordered" evidence="1">
    <location>
        <begin position="57"/>
        <end position="94"/>
    </location>
</feature>
<keyword evidence="3" id="KW-1185">Reference proteome</keyword>
<evidence type="ECO:0000313" key="2">
    <source>
        <dbReference type="EMBL" id="KAH0959236.1"/>
    </source>
</evidence>
<dbReference type="Pfam" id="PF20174">
    <property type="entry name" value="DUF6540"/>
    <property type="match status" value="1"/>
</dbReference>
<proteinExistence type="predicted"/>
<protein>
    <submittedName>
        <fullName evidence="2">Uncharacterized protein</fullName>
    </submittedName>
</protein>
<dbReference type="Proteomes" id="UP000824596">
    <property type="component" value="Unassembled WGS sequence"/>
</dbReference>
<accession>A0A9P8SE27</accession>
<evidence type="ECO:0000313" key="3">
    <source>
        <dbReference type="Proteomes" id="UP000824596"/>
    </source>
</evidence>
<gene>
    <name evidence="2" type="ORF">HRG_09697</name>
</gene>
<dbReference type="RefSeq" id="XP_044716749.1">
    <property type="nucleotide sequence ID" value="XM_044868168.1"/>
</dbReference>
<evidence type="ECO:0000256" key="1">
    <source>
        <dbReference type="SAM" id="MobiDB-lite"/>
    </source>
</evidence>
<organism evidence="2 3">
    <name type="scientific">Hirsutella rhossiliensis</name>
    <dbReference type="NCBI Taxonomy" id="111463"/>
    <lineage>
        <taxon>Eukaryota</taxon>
        <taxon>Fungi</taxon>
        <taxon>Dikarya</taxon>
        <taxon>Ascomycota</taxon>
        <taxon>Pezizomycotina</taxon>
        <taxon>Sordariomycetes</taxon>
        <taxon>Hypocreomycetidae</taxon>
        <taxon>Hypocreales</taxon>
        <taxon>Ophiocordycipitaceae</taxon>
        <taxon>Hirsutella</taxon>
    </lineage>
</organism>
<reference evidence="2" key="1">
    <citation type="submission" date="2021-09" db="EMBL/GenBank/DDBJ databases">
        <title>A high-quality genome of the endoparasitic fungus Hirsutella rhossiliensis with a comparison of Hirsutella genomes reveals transposable elements contributing to genome size variation.</title>
        <authorList>
            <person name="Lin R."/>
            <person name="Jiao Y."/>
            <person name="Sun X."/>
            <person name="Ling J."/>
            <person name="Xie B."/>
            <person name="Cheng X."/>
        </authorList>
    </citation>
    <scope>NUCLEOTIDE SEQUENCE</scope>
    <source>
        <strain evidence="2">HR02</strain>
    </source>
</reference>
<dbReference type="GeneID" id="68358826"/>
<dbReference type="InterPro" id="IPR046670">
    <property type="entry name" value="DUF6540"/>
</dbReference>
<name>A0A9P8SE27_9HYPO</name>
<sequence>MARKWYPVHKVKYNIALPDPDMPPGRLHHAILVQTKKNGSGTLYHVIGDITSRGGMTYESKKTENPAGSRSFHPGITGLLPTPPQQKVSNPKKHGRVEPFKEKIGEYQYVFYEPGEDRQPLWKCTEWVEWYAIPALWENGLIQDQIPSTEGQSSSSEWVWDEGVGLYRYWDETANVWVWQERE</sequence>
<comment type="caution">
    <text evidence="2">The sequence shown here is derived from an EMBL/GenBank/DDBJ whole genome shotgun (WGS) entry which is preliminary data.</text>
</comment>